<gene>
    <name evidence="2" type="ORF">AB8Z38_04585</name>
</gene>
<name>A0AB39XLF1_9BRAD</name>
<keyword evidence="1" id="KW-0472">Membrane</keyword>
<dbReference type="AlphaFoldDB" id="A0AB39XLF1"/>
<keyword evidence="1" id="KW-0812">Transmembrane</keyword>
<sequence>MSEGDKNGAHHPITFQILDKLAQVQSQLAGLAAQTAAILSEQARANDGRREVYARLEALALKGAEVDRIAPLVDKHEIAHQRNAGVGRFVNAAWMAVSGAVIAAGTLLANHYLNGPPAH</sequence>
<dbReference type="EMBL" id="CP165734">
    <property type="protein sequence ID" value="XDV58774.1"/>
    <property type="molecule type" value="Genomic_DNA"/>
</dbReference>
<evidence type="ECO:0000313" key="2">
    <source>
        <dbReference type="EMBL" id="XDV58774.1"/>
    </source>
</evidence>
<evidence type="ECO:0000256" key="1">
    <source>
        <dbReference type="SAM" id="Phobius"/>
    </source>
</evidence>
<keyword evidence="1" id="KW-1133">Transmembrane helix</keyword>
<proteinExistence type="predicted"/>
<organism evidence="2">
    <name type="scientific">Bradyrhizobium sp. LLZ17</name>
    <dbReference type="NCBI Taxonomy" id="3239388"/>
    <lineage>
        <taxon>Bacteria</taxon>
        <taxon>Pseudomonadati</taxon>
        <taxon>Pseudomonadota</taxon>
        <taxon>Alphaproteobacteria</taxon>
        <taxon>Hyphomicrobiales</taxon>
        <taxon>Nitrobacteraceae</taxon>
        <taxon>Bradyrhizobium</taxon>
    </lineage>
</organism>
<dbReference type="RefSeq" id="WP_369723314.1">
    <property type="nucleotide sequence ID" value="NZ_CP165734.1"/>
</dbReference>
<evidence type="ECO:0008006" key="3">
    <source>
        <dbReference type="Google" id="ProtNLM"/>
    </source>
</evidence>
<feature type="transmembrane region" description="Helical" evidence="1">
    <location>
        <begin position="92"/>
        <end position="113"/>
    </location>
</feature>
<reference evidence="2" key="1">
    <citation type="submission" date="2024-08" db="EMBL/GenBank/DDBJ databases">
        <authorList>
            <person name="Chaddad Z."/>
            <person name="Lamrabet M."/>
            <person name="Bouhnik O."/>
            <person name="Alami S."/>
            <person name="Wipf D."/>
            <person name="Courty P.E."/>
            <person name="Missbah El Idrissi M."/>
        </authorList>
    </citation>
    <scope>NUCLEOTIDE SEQUENCE</scope>
    <source>
        <strain evidence="2">LLZ17</strain>
    </source>
</reference>
<protein>
    <recommendedName>
        <fullName evidence="3">DUF1515 domain-containing protein</fullName>
    </recommendedName>
</protein>
<accession>A0AB39XLF1</accession>